<dbReference type="AlphaFoldDB" id="A0A915JVF6"/>
<dbReference type="PROSITE" id="PS50088">
    <property type="entry name" value="ANK_REPEAT"/>
    <property type="match status" value="1"/>
</dbReference>
<dbReference type="GO" id="GO:0005737">
    <property type="term" value="C:cytoplasm"/>
    <property type="evidence" value="ECO:0007669"/>
    <property type="project" value="TreeGrafter"/>
</dbReference>
<proteinExistence type="predicted"/>
<dbReference type="Pfam" id="PF00023">
    <property type="entry name" value="Ank"/>
    <property type="match status" value="1"/>
</dbReference>
<reference evidence="5" key="1">
    <citation type="submission" date="2022-11" db="UniProtKB">
        <authorList>
            <consortium name="WormBaseParasite"/>
        </authorList>
    </citation>
    <scope>IDENTIFICATION</scope>
</reference>
<dbReference type="InterPro" id="IPR002110">
    <property type="entry name" value="Ankyrin_rpt"/>
</dbReference>
<evidence type="ECO:0000256" key="3">
    <source>
        <dbReference type="PROSITE-ProRule" id="PRU00023"/>
    </source>
</evidence>
<organism evidence="4 5">
    <name type="scientific">Romanomermis culicivorax</name>
    <name type="common">Nematode worm</name>
    <dbReference type="NCBI Taxonomy" id="13658"/>
    <lineage>
        <taxon>Eukaryota</taxon>
        <taxon>Metazoa</taxon>
        <taxon>Ecdysozoa</taxon>
        <taxon>Nematoda</taxon>
        <taxon>Enoplea</taxon>
        <taxon>Dorylaimia</taxon>
        <taxon>Mermithida</taxon>
        <taxon>Mermithoidea</taxon>
        <taxon>Mermithidae</taxon>
        <taxon>Romanomermis</taxon>
    </lineage>
</organism>
<dbReference type="SMART" id="SM00248">
    <property type="entry name" value="ANK"/>
    <property type="match status" value="5"/>
</dbReference>
<feature type="repeat" description="ANK" evidence="3">
    <location>
        <begin position="33"/>
        <end position="66"/>
    </location>
</feature>
<evidence type="ECO:0000256" key="1">
    <source>
        <dbReference type="ARBA" id="ARBA00022737"/>
    </source>
</evidence>
<dbReference type="Gene3D" id="1.25.40.20">
    <property type="entry name" value="Ankyrin repeat-containing domain"/>
    <property type="match status" value="1"/>
</dbReference>
<name>A0A915JVF6_ROMCU</name>
<keyword evidence="2 3" id="KW-0040">ANK repeat</keyword>
<dbReference type="Proteomes" id="UP000887565">
    <property type="component" value="Unplaced"/>
</dbReference>
<dbReference type="PANTHER" id="PTHR24198">
    <property type="entry name" value="ANKYRIN REPEAT AND PROTEIN KINASE DOMAIN-CONTAINING PROTEIN"/>
    <property type="match status" value="1"/>
</dbReference>
<evidence type="ECO:0000256" key="2">
    <source>
        <dbReference type="ARBA" id="ARBA00023043"/>
    </source>
</evidence>
<protein>
    <submittedName>
        <fullName evidence="5">Uncharacterized protein</fullName>
    </submittedName>
</protein>
<keyword evidence="4" id="KW-1185">Reference proteome</keyword>
<dbReference type="Pfam" id="PF12796">
    <property type="entry name" value="Ank_2"/>
    <property type="match status" value="1"/>
</dbReference>
<dbReference type="WBParaSite" id="nRc.2.0.1.t30291-RA">
    <property type="protein sequence ID" value="nRc.2.0.1.t30291-RA"/>
    <property type="gene ID" value="nRc.2.0.1.g30291"/>
</dbReference>
<keyword evidence="1" id="KW-0677">Repeat</keyword>
<dbReference type="InterPro" id="IPR036770">
    <property type="entry name" value="Ankyrin_rpt-contain_sf"/>
</dbReference>
<dbReference type="PANTHER" id="PTHR24198:SF165">
    <property type="entry name" value="ANKYRIN REPEAT-CONTAINING PROTEIN-RELATED"/>
    <property type="match status" value="1"/>
</dbReference>
<evidence type="ECO:0000313" key="5">
    <source>
        <dbReference type="WBParaSite" id="nRc.2.0.1.t30291-RA"/>
    </source>
</evidence>
<evidence type="ECO:0000313" key="4">
    <source>
        <dbReference type="Proteomes" id="UP000887565"/>
    </source>
</evidence>
<sequence>MPLHAAIDCDKDDIVEILLSYSRLTNPTLANEDGHNALHLACIKGKTRLISKILLVSPELINVSNKRGFAPIHLAVFHNQVIALRLILEQQKFIHVNGRIMRNRDYNSFTALHLAVSKMFPKCVETLIDQGKAELSLTEDINQMTPFHVAVENLIKTGGKFSVENLFHLQQIPPHLATLVPKNDRFEMLRDDVRHDRIRILQNIKL</sequence>
<dbReference type="SUPFAM" id="SSF48403">
    <property type="entry name" value="Ankyrin repeat"/>
    <property type="match status" value="1"/>
</dbReference>
<accession>A0A915JVF6</accession>